<keyword evidence="3" id="KW-1185">Reference proteome</keyword>
<proteinExistence type="predicted"/>
<dbReference type="Gene3D" id="2.40.33.20">
    <property type="entry name" value="PK beta-barrel domain-like"/>
    <property type="match status" value="1"/>
</dbReference>
<dbReference type="Pfam" id="PF03473">
    <property type="entry name" value="MOSC"/>
    <property type="match status" value="1"/>
</dbReference>
<dbReference type="EMBL" id="JACYTN010000004">
    <property type="protein sequence ID" value="MBD8498438.1"/>
    <property type="molecule type" value="Genomic_DNA"/>
</dbReference>
<dbReference type="InterPro" id="IPR052716">
    <property type="entry name" value="MOSC_domain"/>
</dbReference>
<dbReference type="InterPro" id="IPR011037">
    <property type="entry name" value="Pyrv_Knase-like_insert_dom_sf"/>
</dbReference>
<dbReference type="InterPro" id="IPR005303">
    <property type="entry name" value="MOCOS_middle"/>
</dbReference>
<dbReference type="InterPro" id="IPR005302">
    <property type="entry name" value="MoCF_Sase_C"/>
</dbReference>
<dbReference type="Proteomes" id="UP000634529">
    <property type="component" value="Unassembled WGS sequence"/>
</dbReference>
<organism evidence="2 3">
    <name type="scientific">Paenibacillus arenosi</name>
    <dbReference type="NCBI Taxonomy" id="2774142"/>
    <lineage>
        <taxon>Bacteria</taxon>
        <taxon>Bacillati</taxon>
        <taxon>Bacillota</taxon>
        <taxon>Bacilli</taxon>
        <taxon>Bacillales</taxon>
        <taxon>Paenibacillaceae</taxon>
        <taxon>Paenibacillus</taxon>
    </lineage>
</organism>
<evidence type="ECO:0000313" key="2">
    <source>
        <dbReference type="EMBL" id="MBD8498438.1"/>
    </source>
</evidence>
<evidence type="ECO:0000313" key="3">
    <source>
        <dbReference type="Proteomes" id="UP000634529"/>
    </source>
</evidence>
<comment type="caution">
    <text evidence="2">The sequence shown here is derived from an EMBL/GenBank/DDBJ whole genome shotgun (WGS) entry which is preliminary data.</text>
</comment>
<dbReference type="PROSITE" id="PS51340">
    <property type="entry name" value="MOSC"/>
    <property type="match status" value="1"/>
</dbReference>
<dbReference type="Pfam" id="PF03476">
    <property type="entry name" value="MOSC_N"/>
    <property type="match status" value="1"/>
</dbReference>
<evidence type="ECO:0000259" key="1">
    <source>
        <dbReference type="PROSITE" id="PS51340"/>
    </source>
</evidence>
<accession>A0ABR9AWH3</accession>
<dbReference type="PANTHER" id="PTHR36930:SF1">
    <property type="entry name" value="MOSC DOMAIN-CONTAINING PROTEIN"/>
    <property type="match status" value="1"/>
</dbReference>
<feature type="domain" description="MOSC" evidence="1">
    <location>
        <begin position="111"/>
        <end position="246"/>
    </location>
</feature>
<protein>
    <submittedName>
        <fullName evidence="2">MOSC domain-containing protein</fullName>
    </submittedName>
</protein>
<sequence length="248" mass="27955">MYVQRGVGNLATIVGKIIEINRYPVKSFAGERLDSCRIESYGMYGDRFCAFYDETKQGWNSFFTARQIPNMLAYQAKHVDDGIVVVGPDGRTFGWDERLLQEIQSYSKKKMSMTSYRAPNPTDPQLMSVDAASILIVTDATLRKLEALWGKPVDHRRFRANIVVAVEEGVASEIEWIGKRLTVGDVHLQVDEECSRCAITTLDPVTLERDSSLLKTLNAEMNMNFGVYASVKKEGHIQEGDKLYISNV</sequence>
<reference evidence="2 3" key="1">
    <citation type="submission" date="2020-09" db="EMBL/GenBank/DDBJ databases">
        <title>Paenibacillus sp. CAU 1523 isolated from sand of Haeundae Beach.</title>
        <authorList>
            <person name="Kim W."/>
        </authorList>
    </citation>
    <scope>NUCLEOTIDE SEQUENCE [LARGE SCALE GENOMIC DNA]</scope>
    <source>
        <strain evidence="2 3">CAU 1523</strain>
    </source>
</reference>
<dbReference type="SUPFAM" id="SSF50800">
    <property type="entry name" value="PK beta-barrel domain-like"/>
    <property type="match status" value="1"/>
</dbReference>
<gene>
    <name evidence="2" type="ORF">IFO66_08935</name>
</gene>
<name>A0ABR9AWH3_9BACL</name>
<dbReference type="PANTHER" id="PTHR36930">
    <property type="entry name" value="METAL-SULFUR CLUSTER BIOSYNTHESIS PROTEINS YUAD-RELATED"/>
    <property type="match status" value="1"/>
</dbReference>